<name>A0A183D276_9BILA</name>
<reference evidence="2 3" key="2">
    <citation type="submission" date="2018-11" db="EMBL/GenBank/DDBJ databases">
        <authorList>
            <consortium name="Pathogen Informatics"/>
        </authorList>
    </citation>
    <scope>NUCLEOTIDE SEQUENCE [LARGE SCALE GENOMIC DNA]</scope>
</reference>
<protein>
    <submittedName>
        <fullName evidence="4">Efflux RND transporter permease subunit</fullName>
    </submittedName>
</protein>
<evidence type="ECO:0000313" key="4">
    <source>
        <dbReference type="WBParaSite" id="GPUH_0000282201-mRNA-1"/>
    </source>
</evidence>
<organism evidence="4">
    <name type="scientific">Gongylonema pulchrum</name>
    <dbReference type="NCBI Taxonomy" id="637853"/>
    <lineage>
        <taxon>Eukaryota</taxon>
        <taxon>Metazoa</taxon>
        <taxon>Ecdysozoa</taxon>
        <taxon>Nematoda</taxon>
        <taxon>Chromadorea</taxon>
        <taxon>Rhabditida</taxon>
        <taxon>Spirurina</taxon>
        <taxon>Spiruromorpha</taxon>
        <taxon>Spiruroidea</taxon>
        <taxon>Gongylonematidae</taxon>
        <taxon>Gongylonema</taxon>
    </lineage>
</organism>
<dbReference type="Proteomes" id="UP000271098">
    <property type="component" value="Unassembled WGS sequence"/>
</dbReference>
<keyword evidence="1" id="KW-1133">Transmembrane helix</keyword>
<keyword evidence="1" id="KW-0812">Transmembrane</keyword>
<evidence type="ECO:0000313" key="2">
    <source>
        <dbReference type="EMBL" id="VDK36549.1"/>
    </source>
</evidence>
<dbReference type="EMBL" id="UYRT01004466">
    <property type="protein sequence ID" value="VDK36549.1"/>
    <property type="molecule type" value="Genomic_DNA"/>
</dbReference>
<gene>
    <name evidence="2" type="ORF">GPUH_LOCUS2816</name>
</gene>
<dbReference type="OrthoDB" id="5840397at2759"/>
<sequence>MGAIEKLERVIARNFSSLGDFIGRQPVRVILMTLVISCLLSLGILRFDEVNNVRTEYSPINAPSRIEYAVAKEFLGQVGGPLQMLINRI</sequence>
<proteinExistence type="predicted"/>
<evidence type="ECO:0000313" key="3">
    <source>
        <dbReference type="Proteomes" id="UP000271098"/>
    </source>
</evidence>
<dbReference type="WBParaSite" id="GPUH_0000282201-mRNA-1">
    <property type="protein sequence ID" value="GPUH_0000282201-mRNA-1"/>
    <property type="gene ID" value="GPUH_0000282201"/>
</dbReference>
<feature type="transmembrane region" description="Helical" evidence="1">
    <location>
        <begin position="27"/>
        <end position="45"/>
    </location>
</feature>
<evidence type="ECO:0000256" key="1">
    <source>
        <dbReference type="SAM" id="Phobius"/>
    </source>
</evidence>
<keyword evidence="3" id="KW-1185">Reference proteome</keyword>
<keyword evidence="1" id="KW-0472">Membrane</keyword>
<accession>A0A183D276</accession>
<dbReference type="AlphaFoldDB" id="A0A183D276"/>
<reference evidence="4" key="1">
    <citation type="submission" date="2016-06" db="UniProtKB">
        <authorList>
            <consortium name="WormBaseParasite"/>
        </authorList>
    </citation>
    <scope>IDENTIFICATION</scope>
</reference>